<gene>
    <name evidence="2" type="ORF">NSPWAT_1220</name>
</gene>
<keyword evidence="3" id="KW-1185">Reference proteome</keyword>
<protein>
    <submittedName>
        <fullName evidence="2">Uncharacterized protein</fullName>
    </submittedName>
</protein>
<proteinExistence type="predicted"/>
<feature type="transmembrane region" description="Helical" evidence="1">
    <location>
        <begin position="55"/>
        <end position="78"/>
    </location>
</feature>
<sequence length="253" mass="29286">MIEFLFVLYILIAFIFPLPVLSATLGAGTCYLLFRKHYLWKHQPASARRLLAAYWTCHFLNFSLSLGLAVVMALFIHHLIFKNYFLFIFNFLFCFFISYRWFDYTHSLFRLYLHKLRRNANTASSASGTLTLLIAFRPHSGLGLGMLPAFLDAGYLTLEENRIYFEGLLIQETWTPAHFSQLEKVSAEKLRLTPQPEHRHGGAAAYLLIVRDQFYPFRCRAVRDEIQEILQPETEAIEAPLPTVSAPRWRSAG</sequence>
<organism evidence="2 3">
    <name type="scientific">Nitrospina watsonii</name>
    <dbReference type="NCBI Taxonomy" id="1323948"/>
    <lineage>
        <taxon>Bacteria</taxon>
        <taxon>Pseudomonadati</taxon>
        <taxon>Nitrospinota/Tectimicrobiota group</taxon>
        <taxon>Nitrospinota</taxon>
        <taxon>Nitrospinia</taxon>
        <taxon>Nitrospinales</taxon>
        <taxon>Nitrospinaceae</taxon>
        <taxon>Nitrospina</taxon>
    </lineage>
</organism>
<keyword evidence="1" id="KW-0472">Membrane</keyword>
<dbReference type="RefSeq" id="WP_282010987.1">
    <property type="nucleotide sequence ID" value="NZ_OX336137.1"/>
</dbReference>
<reference evidence="2 3" key="1">
    <citation type="submission" date="2022-09" db="EMBL/GenBank/DDBJ databases">
        <authorList>
            <person name="Kop L."/>
        </authorList>
    </citation>
    <scope>NUCLEOTIDE SEQUENCE [LARGE SCALE GENOMIC DNA]</scope>
    <source>
        <strain evidence="2 3">347</strain>
    </source>
</reference>
<evidence type="ECO:0000256" key="1">
    <source>
        <dbReference type="SAM" id="Phobius"/>
    </source>
</evidence>
<evidence type="ECO:0000313" key="2">
    <source>
        <dbReference type="EMBL" id="CAI2718079.1"/>
    </source>
</evidence>
<keyword evidence="1" id="KW-1133">Transmembrane helix</keyword>
<dbReference type="Proteomes" id="UP001157733">
    <property type="component" value="Chromosome"/>
</dbReference>
<keyword evidence="1" id="KW-0812">Transmembrane</keyword>
<evidence type="ECO:0000313" key="3">
    <source>
        <dbReference type="Proteomes" id="UP001157733"/>
    </source>
</evidence>
<feature type="transmembrane region" description="Helical" evidence="1">
    <location>
        <begin position="84"/>
        <end position="102"/>
    </location>
</feature>
<name>A0ABM9HD31_9BACT</name>
<feature type="transmembrane region" description="Helical" evidence="1">
    <location>
        <begin position="6"/>
        <end position="34"/>
    </location>
</feature>
<accession>A0ABM9HD31</accession>
<dbReference type="EMBL" id="OX336137">
    <property type="protein sequence ID" value="CAI2718079.1"/>
    <property type="molecule type" value="Genomic_DNA"/>
</dbReference>